<dbReference type="EMBL" id="JAWZYT010006157">
    <property type="protein sequence ID" value="KAK4288742.1"/>
    <property type="molecule type" value="Genomic_DNA"/>
</dbReference>
<proteinExistence type="predicted"/>
<reference evidence="1" key="1">
    <citation type="submission" date="2023-11" db="EMBL/GenBank/DDBJ databases">
        <title>Genome assemblies of two species of porcelain crab, Petrolisthes cinctipes and Petrolisthes manimaculis (Anomura: Porcellanidae).</title>
        <authorList>
            <person name="Angst P."/>
        </authorList>
    </citation>
    <scope>NUCLEOTIDE SEQUENCE</scope>
    <source>
        <strain evidence="1">PB745_02</strain>
        <tissue evidence="1">Gill</tissue>
    </source>
</reference>
<feature type="non-terminal residue" evidence="1">
    <location>
        <position position="1"/>
    </location>
</feature>
<comment type="caution">
    <text evidence="1">The sequence shown here is derived from an EMBL/GenBank/DDBJ whole genome shotgun (WGS) entry which is preliminary data.</text>
</comment>
<name>A0AAE1NGS6_9EUCA</name>
<sequence length="57" mass="6422">LVDCYFTHSLARSPHKRGESVGQVTALHTHARPSSHGVRCLLKPQEEEQGEEEEQII</sequence>
<organism evidence="1 2">
    <name type="scientific">Petrolisthes manimaculis</name>
    <dbReference type="NCBI Taxonomy" id="1843537"/>
    <lineage>
        <taxon>Eukaryota</taxon>
        <taxon>Metazoa</taxon>
        <taxon>Ecdysozoa</taxon>
        <taxon>Arthropoda</taxon>
        <taxon>Crustacea</taxon>
        <taxon>Multicrustacea</taxon>
        <taxon>Malacostraca</taxon>
        <taxon>Eumalacostraca</taxon>
        <taxon>Eucarida</taxon>
        <taxon>Decapoda</taxon>
        <taxon>Pleocyemata</taxon>
        <taxon>Anomura</taxon>
        <taxon>Galatheoidea</taxon>
        <taxon>Porcellanidae</taxon>
        <taxon>Petrolisthes</taxon>
    </lineage>
</organism>
<protein>
    <submittedName>
        <fullName evidence="1">Uncharacterized protein</fullName>
    </submittedName>
</protein>
<keyword evidence="2" id="KW-1185">Reference proteome</keyword>
<gene>
    <name evidence="1" type="ORF">Pmani_038246</name>
</gene>
<dbReference type="AlphaFoldDB" id="A0AAE1NGS6"/>
<accession>A0AAE1NGS6</accession>
<evidence type="ECO:0000313" key="1">
    <source>
        <dbReference type="EMBL" id="KAK4288742.1"/>
    </source>
</evidence>
<evidence type="ECO:0000313" key="2">
    <source>
        <dbReference type="Proteomes" id="UP001292094"/>
    </source>
</evidence>
<dbReference type="Proteomes" id="UP001292094">
    <property type="component" value="Unassembled WGS sequence"/>
</dbReference>